<sequence length="738" mass="86094">MNNYSLGSFGKWQHKRQLGVGGFGNVDHWRNVETGQEIATKSLKENHNLSGDEIAKLKQRWRQESEWMNQLQTPYIVQGLNEKIDRPFLEYLIQKHAWLSLQPIVMEYCNEGDLRSQLLLAENTNGLIEYEVREILLALRHAIEFLHTQCRIEHRDLKPDNIVIHRTGGRRLYKLTDFGFARSTSENTMLKSIVGTRNYVAPEVLDTAEYKNTVDYWSMGIIAFELICGNLPFIPHQQLYNIIINIRKKNEKCIAITEDFNENKFEFCENIPFENRMSSVFLKYIQEWLTTALDKNYSTRGTRISPVTKERVVTFYTELDSILSQKVLKVFYLPTLTFYSYVVTPEMTLRDFRDVIKRDIGTDQFFCIFPTGHPRNQLSPTYKAIDFFVEDWQDTGDDNNPPAMMYIAQLESEYSVPTPHIPAYLKKYMNSKSELPDSLLKIIEQSTHYLLHNEQLHLEAFVCGLKEQALTAEHELFQYNTDANKLEHYFHALTEMHGRIEQFCMGIEAARQTCTVQGKRRDIFFNEWFAKANKFKAVMVELEGLKVKVSKYYRSELRRAKEMAVNKIFDELKQKDVYKLLEFRRHLDTVSNERLEVCRTAVYNCLGQREKVFLNEHLKYAYSTINSMQIEFKKLQSIVDNNLNQLHQMQNAVSQSTIEFHKALIEIYVNGNGHSTYLSQDGDSPIIVNGTSDLASSINELFQYPVQSLIDEATERMLQMDIDDDINKHNDLPATIAD</sequence>
<keyword evidence="8" id="KW-0067">ATP-binding</keyword>
<dbReference type="AlphaFoldDB" id="A0A0A1WV97"/>
<keyword evidence="5" id="KW-0808">Transferase</keyword>
<dbReference type="Gene3D" id="1.10.510.10">
    <property type="entry name" value="Transferase(Phosphotransferase) domain 1"/>
    <property type="match status" value="1"/>
</dbReference>
<evidence type="ECO:0000313" key="11">
    <source>
        <dbReference type="EMBL" id="JAD02566.1"/>
    </source>
</evidence>
<organism evidence="11">
    <name type="scientific">Zeugodacus cucurbitae</name>
    <name type="common">Melon fruit fly</name>
    <name type="synonym">Bactrocera cucurbitae</name>
    <dbReference type="NCBI Taxonomy" id="28588"/>
    <lineage>
        <taxon>Eukaryota</taxon>
        <taxon>Metazoa</taxon>
        <taxon>Ecdysozoa</taxon>
        <taxon>Arthropoda</taxon>
        <taxon>Hexapoda</taxon>
        <taxon>Insecta</taxon>
        <taxon>Pterygota</taxon>
        <taxon>Neoptera</taxon>
        <taxon>Endopterygota</taxon>
        <taxon>Diptera</taxon>
        <taxon>Brachycera</taxon>
        <taxon>Muscomorpha</taxon>
        <taxon>Tephritoidea</taxon>
        <taxon>Tephritidae</taxon>
        <taxon>Zeugodacus</taxon>
        <taxon>Zeugodacus</taxon>
    </lineage>
</organism>
<comment type="subcellular location">
    <subcellularLocation>
        <location evidence="1">Cytoplasm</location>
    </subcellularLocation>
</comment>
<keyword evidence="4" id="KW-0723">Serine/threonine-protein kinase</keyword>
<dbReference type="GO" id="GO:0005524">
    <property type="term" value="F:ATP binding"/>
    <property type="evidence" value="ECO:0007669"/>
    <property type="project" value="UniProtKB-KW"/>
</dbReference>
<dbReference type="PANTHER" id="PTHR22969">
    <property type="entry name" value="IKB KINASE"/>
    <property type="match status" value="1"/>
</dbReference>
<evidence type="ECO:0000256" key="4">
    <source>
        <dbReference type="ARBA" id="ARBA00022527"/>
    </source>
</evidence>
<dbReference type="PROSITE" id="PS50011">
    <property type="entry name" value="PROTEIN_KINASE_DOM"/>
    <property type="match status" value="1"/>
</dbReference>
<reference evidence="11" key="1">
    <citation type="submission" date="2014-11" db="EMBL/GenBank/DDBJ databases">
        <authorList>
            <person name="Geib S."/>
        </authorList>
    </citation>
    <scope>NUCLEOTIDE SEQUENCE</scope>
</reference>
<dbReference type="InterPro" id="IPR011009">
    <property type="entry name" value="Kinase-like_dom_sf"/>
</dbReference>
<feature type="domain" description="Protein kinase" evidence="10">
    <location>
        <begin position="12"/>
        <end position="316"/>
    </location>
</feature>
<dbReference type="Pfam" id="PF00069">
    <property type="entry name" value="Pkinase"/>
    <property type="match status" value="1"/>
</dbReference>
<evidence type="ECO:0000256" key="1">
    <source>
        <dbReference type="ARBA" id="ARBA00004496"/>
    </source>
</evidence>
<evidence type="ECO:0000259" key="10">
    <source>
        <dbReference type="PROSITE" id="PS50011"/>
    </source>
</evidence>
<keyword evidence="7 11" id="KW-0418">Kinase</keyword>
<evidence type="ECO:0000256" key="2">
    <source>
        <dbReference type="ARBA" id="ARBA00012442"/>
    </source>
</evidence>
<reference evidence="11" key="2">
    <citation type="journal article" date="2015" name="Gigascience">
        <title>Reconstructing a comprehensive transcriptome assembly of a white-pupal translocated strain of the pest fruit fly Bactrocera cucurbitae.</title>
        <authorList>
            <person name="Sim S.B."/>
            <person name="Calla B."/>
            <person name="Hall B."/>
            <person name="DeRego T."/>
            <person name="Geib S.M."/>
        </authorList>
    </citation>
    <scope>NUCLEOTIDE SEQUENCE</scope>
</reference>
<dbReference type="GO" id="GO:0045944">
    <property type="term" value="P:positive regulation of transcription by RNA polymerase II"/>
    <property type="evidence" value="ECO:0007669"/>
    <property type="project" value="TreeGrafter"/>
</dbReference>
<evidence type="ECO:0000256" key="3">
    <source>
        <dbReference type="ARBA" id="ARBA00022490"/>
    </source>
</evidence>
<dbReference type="GO" id="GO:0008384">
    <property type="term" value="F:IkappaB kinase activity"/>
    <property type="evidence" value="ECO:0007669"/>
    <property type="project" value="UniProtKB-EC"/>
</dbReference>
<dbReference type="SUPFAM" id="SSF56112">
    <property type="entry name" value="Protein kinase-like (PK-like)"/>
    <property type="match status" value="1"/>
</dbReference>
<evidence type="ECO:0000256" key="7">
    <source>
        <dbReference type="ARBA" id="ARBA00022777"/>
    </source>
</evidence>
<protein>
    <recommendedName>
        <fullName evidence="2">IkappaB kinase</fullName>
        <ecNumber evidence="2">2.7.11.10</ecNumber>
    </recommendedName>
</protein>
<evidence type="ECO:0000256" key="9">
    <source>
        <dbReference type="ARBA" id="ARBA00048789"/>
    </source>
</evidence>
<dbReference type="GO" id="GO:0033209">
    <property type="term" value="P:tumor necrosis factor-mediated signaling pathway"/>
    <property type="evidence" value="ECO:0007669"/>
    <property type="project" value="TreeGrafter"/>
</dbReference>
<dbReference type="InterPro" id="IPR000719">
    <property type="entry name" value="Prot_kinase_dom"/>
</dbReference>
<dbReference type="InterPro" id="IPR008271">
    <property type="entry name" value="Ser/Thr_kinase_AS"/>
</dbReference>
<proteinExistence type="predicted"/>
<evidence type="ECO:0000256" key="6">
    <source>
        <dbReference type="ARBA" id="ARBA00022741"/>
    </source>
</evidence>
<keyword evidence="3" id="KW-0963">Cytoplasm</keyword>
<keyword evidence="6" id="KW-0547">Nucleotide-binding</keyword>
<accession>A0A0A1WV97</accession>
<dbReference type="EC" id="2.7.11.10" evidence="2"/>
<name>A0A0A1WV97_ZEUCU</name>
<evidence type="ECO:0000256" key="8">
    <source>
        <dbReference type="ARBA" id="ARBA00022840"/>
    </source>
</evidence>
<dbReference type="PROSITE" id="PS00108">
    <property type="entry name" value="PROTEIN_KINASE_ST"/>
    <property type="match status" value="1"/>
</dbReference>
<comment type="catalytic activity">
    <reaction evidence="9">
        <text>L-seryl-[I-kappa-B protein] + ATP = O-phospho-L-seryl-[I-kappa-B protein] + ADP + H(+)</text>
        <dbReference type="Rhea" id="RHEA:19073"/>
        <dbReference type="Rhea" id="RHEA-COMP:13698"/>
        <dbReference type="Rhea" id="RHEA-COMP:13699"/>
        <dbReference type="ChEBI" id="CHEBI:15378"/>
        <dbReference type="ChEBI" id="CHEBI:29999"/>
        <dbReference type="ChEBI" id="CHEBI:30616"/>
        <dbReference type="ChEBI" id="CHEBI:83421"/>
        <dbReference type="ChEBI" id="CHEBI:456216"/>
        <dbReference type="EC" id="2.7.11.10"/>
    </reaction>
</comment>
<dbReference type="PANTHER" id="PTHR22969:SF17">
    <property type="entry name" value="INHIBITOR OF NUCLEAR FACTOR KAPPA-B KINASE SUBUNIT BETA"/>
    <property type="match status" value="1"/>
</dbReference>
<dbReference type="SMART" id="SM00220">
    <property type="entry name" value="S_TKc"/>
    <property type="match status" value="1"/>
</dbReference>
<gene>
    <name evidence="11" type="primary">ird5</name>
    <name evidence="11" type="ORF">g.24854</name>
</gene>
<dbReference type="EMBL" id="GBXI01011726">
    <property type="protein sequence ID" value="JAD02566.1"/>
    <property type="molecule type" value="Transcribed_RNA"/>
</dbReference>
<dbReference type="InterPro" id="IPR051180">
    <property type="entry name" value="IKK"/>
</dbReference>
<dbReference type="GO" id="GO:0008385">
    <property type="term" value="C:IkappaB kinase complex"/>
    <property type="evidence" value="ECO:0007669"/>
    <property type="project" value="TreeGrafter"/>
</dbReference>
<evidence type="ECO:0000256" key="5">
    <source>
        <dbReference type="ARBA" id="ARBA00022679"/>
    </source>
</evidence>